<sequence>MTRCLRPSLDPTQLYRARIRENYNSQSSSHRTLSSINQVVRVSSEKSENMMRNCLLILILFLLNIIEKCGKFKSDFSAL</sequence>
<keyword evidence="2" id="KW-1185">Reference proteome</keyword>
<evidence type="ECO:0000313" key="2">
    <source>
        <dbReference type="Proteomes" id="UP001488838"/>
    </source>
</evidence>
<comment type="caution">
    <text evidence="1">The sequence shown here is derived from an EMBL/GenBank/DDBJ whole genome shotgun (WGS) entry which is preliminary data.</text>
</comment>
<dbReference type="EMBL" id="JBBHLL010000698">
    <property type="protein sequence ID" value="KAK7798433.1"/>
    <property type="molecule type" value="Genomic_DNA"/>
</dbReference>
<dbReference type="AlphaFoldDB" id="A0AAW0H770"/>
<organism evidence="1 2">
    <name type="scientific">Myodes glareolus</name>
    <name type="common">Bank vole</name>
    <name type="synonym">Clethrionomys glareolus</name>
    <dbReference type="NCBI Taxonomy" id="447135"/>
    <lineage>
        <taxon>Eukaryota</taxon>
        <taxon>Metazoa</taxon>
        <taxon>Chordata</taxon>
        <taxon>Craniata</taxon>
        <taxon>Vertebrata</taxon>
        <taxon>Euteleostomi</taxon>
        <taxon>Mammalia</taxon>
        <taxon>Eutheria</taxon>
        <taxon>Euarchontoglires</taxon>
        <taxon>Glires</taxon>
        <taxon>Rodentia</taxon>
        <taxon>Myomorpha</taxon>
        <taxon>Muroidea</taxon>
        <taxon>Cricetidae</taxon>
        <taxon>Arvicolinae</taxon>
        <taxon>Myodes</taxon>
    </lineage>
</organism>
<gene>
    <name evidence="1" type="ORF">U0070_001673</name>
</gene>
<name>A0AAW0H770_MYOGA</name>
<protein>
    <submittedName>
        <fullName evidence="1">Uncharacterized protein</fullName>
    </submittedName>
</protein>
<dbReference type="Proteomes" id="UP001488838">
    <property type="component" value="Unassembled WGS sequence"/>
</dbReference>
<proteinExistence type="predicted"/>
<reference evidence="1 2" key="1">
    <citation type="journal article" date="2023" name="bioRxiv">
        <title>Conserved and derived expression patterns and positive selection on dental genes reveal complex evolutionary context of ever-growing rodent molars.</title>
        <authorList>
            <person name="Calamari Z.T."/>
            <person name="Song A."/>
            <person name="Cohen E."/>
            <person name="Akter M."/>
            <person name="Roy R.D."/>
            <person name="Hallikas O."/>
            <person name="Christensen M.M."/>
            <person name="Li P."/>
            <person name="Marangoni P."/>
            <person name="Jernvall J."/>
            <person name="Klein O.D."/>
        </authorList>
    </citation>
    <scope>NUCLEOTIDE SEQUENCE [LARGE SCALE GENOMIC DNA]</scope>
    <source>
        <strain evidence="1">V071</strain>
    </source>
</reference>
<accession>A0AAW0H770</accession>
<evidence type="ECO:0000313" key="1">
    <source>
        <dbReference type="EMBL" id="KAK7798433.1"/>
    </source>
</evidence>